<dbReference type="Pfam" id="PF00069">
    <property type="entry name" value="Pkinase"/>
    <property type="match status" value="2"/>
</dbReference>
<dbReference type="SMART" id="SM00220">
    <property type="entry name" value="S_TKc"/>
    <property type="match status" value="1"/>
</dbReference>
<evidence type="ECO:0000256" key="6">
    <source>
        <dbReference type="ARBA" id="ARBA00022840"/>
    </source>
</evidence>
<evidence type="ECO:0000256" key="9">
    <source>
        <dbReference type="PROSITE-ProRule" id="PRU10141"/>
    </source>
</evidence>
<evidence type="ECO:0000256" key="8">
    <source>
        <dbReference type="ARBA" id="ARBA00048679"/>
    </source>
</evidence>
<dbReference type="Proteomes" id="UP001396898">
    <property type="component" value="Unassembled WGS sequence"/>
</dbReference>
<gene>
    <name evidence="11" type="ORF">PG991_000986</name>
</gene>
<keyword evidence="3" id="KW-0808">Transferase</keyword>
<dbReference type="EMBL" id="JAQQWI010000002">
    <property type="protein sequence ID" value="KAK8037640.1"/>
    <property type="molecule type" value="Genomic_DNA"/>
</dbReference>
<dbReference type="InterPro" id="IPR011009">
    <property type="entry name" value="Kinase-like_dom_sf"/>
</dbReference>
<dbReference type="PROSITE" id="PS50011">
    <property type="entry name" value="PROTEIN_KINASE_DOM"/>
    <property type="match status" value="1"/>
</dbReference>
<dbReference type="PROSITE" id="PS00107">
    <property type="entry name" value="PROTEIN_KINASE_ATP"/>
    <property type="match status" value="1"/>
</dbReference>
<evidence type="ECO:0000256" key="7">
    <source>
        <dbReference type="ARBA" id="ARBA00047899"/>
    </source>
</evidence>
<reference evidence="11 12" key="1">
    <citation type="submission" date="2023-01" db="EMBL/GenBank/DDBJ databases">
        <title>Analysis of 21 Apiospora genomes using comparative genomics revels a genus with tremendous synthesis potential of carbohydrate active enzymes and secondary metabolites.</title>
        <authorList>
            <person name="Sorensen T."/>
        </authorList>
    </citation>
    <scope>NUCLEOTIDE SEQUENCE [LARGE SCALE GENOMIC DNA]</scope>
    <source>
        <strain evidence="11 12">CBS 20057</strain>
    </source>
</reference>
<dbReference type="InterPro" id="IPR051334">
    <property type="entry name" value="SRPK"/>
</dbReference>
<proteinExistence type="predicted"/>
<comment type="caution">
    <text evidence="11">The sequence shown here is derived from an EMBL/GenBank/DDBJ whole genome shotgun (WGS) entry which is preliminary data.</text>
</comment>
<evidence type="ECO:0000313" key="12">
    <source>
        <dbReference type="Proteomes" id="UP001396898"/>
    </source>
</evidence>
<comment type="catalytic activity">
    <reaction evidence="7">
        <text>L-threonyl-[protein] + ATP = O-phospho-L-threonyl-[protein] + ADP + H(+)</text>
        <dbReference type="Rhea" id="RHEA:46608"/>
        <dbReference type="Rhea" id="RHEA-COMP:11060"/>
        <dbReference type="Rhea" id="RHEA-COMP:11605"/>
        <dbReference type="ChEBI" id="CHEBI:15378"/>
        <dbReference type="ChEBI" id="CHEBI:30013"/>
        <dbReference type="ChEBI" id="CHEBI:30616"/>
        <dbReference type="ChEBI" id="CHEBI:61977"/>
        <dbReference type="ChEBI" id="CHEBI:456216"/>
        <dbReference type="EC" id="2.7.11.1"/>
    </reaction>
</comment>
<keyword evidence="6 9" id="KW-0067">ATP-binding</keyword>
<dbReference type="SUPFAM" id="SSF56112">
    <property type="entry name" value="Protein kinase-like (PK-like)"/>
    <property type="match status" value="1"/>
</dbReference>
<dbReference type="PANTHER" id="PTHR47634:SF9">
    <property type="entry name" value="PROTEIN KINASE DOMAIN-CONTAINING PROTEIN-RELATED"/>
    <property type="match status" value="1"/>
</dbReference>
<dbReference type="EC" id="2.7.11.1" evidence="1"/>
<keyword evidence="5 11" id="KW-0418">Kinase</keyword>
<feature type="domain" description="Protein kinase" evidence="10">
    <location>
        <begin position="53"/>
        <end position="431"/>
    </location>
</feature>
<keyword evidence="4 9" id="KW-0547">Nucleotide-binding</keyword>
<sequence>MHTSLLPSPLSETSSDGEPRVVWTFPPCERIEEYRPGGFHPVHIGDVFHDGQYKVLRKLGEGSFSTVWLARDQSNSRYVALKIVAAESQATTELEILRHLAQVEPVEKTQCITQLLDQFEHVGPNGTHACLVFEPMGPNLNIMIEELLNSRPRMFGLNVRYPPPMAKVILKQALQALAVLHENGIAQGDVQPGNMLFAPDNIDSSPEDTLRQKEDVETGSISIPAQKGDGKSYDGAPRYLCVAQPLKSFAHIPEGFQIKLSDMGGAFFFSDPPAKPIVPIGLRAPELILTGEVNKTIDIWSFGCLVFELIAGHQLFCVPWMGSDAETDDDHLLKITSHLGPLPEDLYRHWDRASQYFTLERKLYNCELGGVKEGREPLLLEEQSMEEFFDEAKPDLDEEEAGKVKALVRRILQYDPEKRPSAAELLRDPWFSGEEIEGGSSESTTM</sequence>
<evidence type="ECO:0000256" key="3">
    <source>
        <dbReference type="ARBA" id="ARBA00022679"/>
    </source>
</evidence>
<comment type="catalytic activity">
    <reaction evidence="8">
        <text>L-seryl-[protein] + ATP = O-phospho-L-seryl-[protein] + ADP + H(+)</text>
        <dbReference type="Rhea" id="RHEA:17989"/>
        <dbReference type="Rhea" id="RHEA-COMP:9863"/>
        <dbReference type="Rhea" id="RHEA-COMP:11604"/>
        <dbReference type="ChEBI" id="CHEBI:15378"/>
        <dbReference type="ChEBI" id="CHEBI:29999"/>
        <dbReference type="ChEBI" id="CHEBI:30616"/>
        <dbReference type="ChEBI" id="CHEBI:83421"/>
        <dbReference type="ChEBI" id="CHEBI:456216"/>
        <dbReference type="EC" id="2.7.11.1"/>
    </reaction>
</comment>
<evidence type="ECO:0000256" key="4">
    <source>
        <dbReference type="ARBA" id="ARBA00022741"/>
    </source>
</evidence>
<dbReference type="GO" id="GO:0016301">
    <property type="term" value="F:kinase activity"/>
    <property type="evidence" value="ECO:0007669"/>
    <property type="project" value="UniProtKB-KW"/>
</dbReference>
<protein>
    <recommendedName>
        <fullName evidence="1">non-specific serine/threonine protein kinase</fullName>
        <ecNumber evidence="1">2.7.11.1</ecNumber>
    </recommendedName>
</protein>
<dbReference type="InterPro" id="IPR000719">
    <property type="entry name" value="Prot_kinase_dom"/>
</dbReference>
<dbReference type="Gene3D" id="3.30.200.20">
    <property type="entry name" value="Phosphorylase Kinase, domain 1"/>
    <property type="match status" value="1"/>
</dbReference>
<accession>A0ABR1SVC2</accession>
<feature type="binding site" evidence="9">
    <location>
        <position position="82"/>
    </location>
    <ligand>
        <name>ATP</name>
        <dbReference type="ChEBI" id="CHEBI:30616"/>
    </ligand>
</feature>
<keyword evidence="2" id="KW-0723">Serine/threonine-protein kinase</keyword>
<evidence type="ECO:0000256" key="1">
    <source>
        <dbReference type="ARBA" id="ARBA00012513"/>
    </source>
</evidence>
<evidence type="ECO:0000256" key="5">
    <source>
        <dbReference type="ARBA" id="ARBA00022777"/>
    </source>
</evidence>
<name>A0ABR1SVC2_9PEZI</name>
<dbReference type="Gene3D" id="1.10.510.10">
    <property type="entry name" value="Transferase(Phosphotransferase) domain 1"/>
    <property type="match status" value="1"/>
</dbReference>
<dbReference type="InterPro" id="IPR017441">
    <property type="entry name" value="Protein_kinase_ATP_BS"/>
</dbReference>
<dbReference type="PANTHER" id="PTHR47634">
    <property type="entry name" value="PROTEIN KINASE DOMAIN-CONTAINING PROTEIN-RELATED"/>
    <property type="match status" value="1"/>
</dbReference>
<keyword evidence="12" id="KW-1185">Reference proteome</keyword>
<organism evidence="11 12">
    <name type="scientific">Apiospora marii</name>
    <dbReference type="NCBI Taxonomy" id="335849"/>
    <lineage>
        <taxon>Eukaryota</taxon>
        <taxon>Fungi</taxon>
        <taxon>Dikarya</taxon>
        <taxon>Ascomycota</taxon>
        <taxon>Pezizomycotina</taxon>
        <taxon>Sordariomycetes</taxon>
        <taxon>Xylariomycetidae</taxon>
        <taxon>Amphisphaeriales</taxon>
        <taxon>Apiosporaceae</taxon>
        <taxon>Apiospora</taxon>
    </lineage>
</organism>
<evidence type="ECO:0000259" key="10">
    <source>
        <dbReference type="PROSITE" id="PS50011"/>
    </source>
</evidence>
<evidence type="ECO:0000313" key="11">
    <source>
        <dbReference type="EMBL" id="KAK8037640.1"/>
    </source>
</evidence>
<evidence type="ECO:0000256" key="2">
    <source>
        <dbReference type="ARBA" id="ARBA00022527"/>
    </source>
</evidence>